<evidence type="ECO:0000256" key="5">
    <source>
        <dbReference type="ARBA" id="ARBA00022692"/>
    </source>
</evidence>
<evidence type="ECO:0000256" key="9">
    <source>
        <dbReference type="ARBA" id="ARBA00023136"/>
    </source>
</evidence>
<dbReference type="GO" id="GO:0006826">
    <property type="term" value="P:iron ion transport"/>
    <property type="evidence" value="ECO:0007669"/>
    <property type="project" value="UniProtKB-KW"/>
</dbReference>
<dbReference type="EMBL" id="CP000927">
    <property type="protein sequence ID" value="ABZ72379.1"/>
    <property type="molecule type" value="Genomic_DNA"/>
</dbReference>
<evidence type="ECO:0000256" key="1">
    <source>
        <dbReference type="ARBA" id="ARBA00004571"/>
    </source>
</evidence>
<dbReference type="Gene3D" id="2.40.170.20">
    <property type="entry name" value="TonB-dependent receptor, beta-barrel domain"/>
    <property type="match status" value="1"/>
</dbReference>
<dbReference type="InterPro" id="IPR039426">
    <property type="entry name" value="TonB-dep_rcpt-like"/>
</dbReference>
<dbReference type="STRING" id="366602.Caul_3252"/>
<organism evidence="16">
    <name type="scientific">Caulobacter sp. (strain K31)</name>
    <dbReference type="NCBI Taxonomy" id="366602"/>
    <lineage>
        <taxon>Bacteria</taxon>
        <taxon>Pseudomonadati</taxon>
        <taxon>Pseudomonadota</taxon>
        <taxon>Alphaproteobacteria</taxon>
        <taxon>Caulobacterales</taxon>
        <taxon>Caulobacteraceae</taxon>
        <taxon>Caulobacter</taxon>
    </lineage>
</organism>
<evidence type="ECO:0000256" key="13">
    <source>
        <dbReference type="SAM" id="SignalP"/>
    </source>
</evidence>
<keyword evidence="2 11" id="KW-0813">Transport</keyword>
<keyword evidence="5 11" id="KW-0812">Transmembrane</keyword>
<gene>
    <name evidence="16" type="ordered locus">Caul_3252</name>
</gene>
<sequence length="798" mass="86000" precursor="true">MSGRNGLRRALLASASIILAAGAMGWGTGAIAQDGGTSNTRAGAAASQAETQGPQLEEIVVQARRVEELQQAVPISISTVTANRLADAAASSVADIQRIVPSLQVGQDSSGQQNFIIRGSFGGFGNDPAVITYIDEVPTESRTLVYSLFDLGSVQVLKGSQGTLFGRNSTGGAVLFFNQRPRLAQTGGYLSGRYGNMNERRLEGAVNLPIGDNLAVRVSGQVERRDGLLKSVTAPGLDFGDRHNQALRASALWQPNDAIENYTQLTHYRQRENAPAQVLYSLAGPCTGPTTPAPVCLYQPPFSSFLGTGNVRAWFDQEQALPAGLTVNNNPNLDSVDRDSVTNAFTADLGKVSVRNIVHYGESTIRFTKDYDGTPVRIFDADHHDEMRNFYTETQLFGRALGDRLNWRVGGVYSHDRDEQAATTIVFPLPASITQPRTGLSDQTNKSSAAFVQGALDLSDWLRGVSLTAGYRHTWDDRKLVQQIHTGQPTPVCALQTLPVPTTGPVPFPSTDLATCTRHLKLKADDSNYNLTLDWKPTDKILFFVSSRRGYKAGSFNLLANDPALVAYAPEVVNDLEAGLKADWKIGAVPVRTNVSVFQSKYTNIQVSTVRVNPANGDISVLILNQDPATGLSNKATVKGFEVEVTAAPTRWLELSGFYSKTDSTYDRFTNPGTTQNLAGQKVSGVIPKTYGATVQAHLPLTGVAEEIALTASYYVRGAPQTNVTSTSFEDKRSSFDARLGLRNLFGSGAELAVFGKNLDDEIACPTNAAVTGAPTRLCGEGRTYGVELTYRFGGERR</sequence>
<keyword evidence="4" id="KW-0410">Iron transport</keyword>
<dbReference type="KEGG" id="cak:Caul_3252"/>
<evidence type="ECO:0000256" key="10">
    <source>
        <dbReference type="ARBA" id="ARBA00023237"/>
    </source>
</evidence>
<dbReference type="Pfam" id="PF07715">
    <property type="entry name" value="Plug"/>
    <property type="match status" value="1"/>
</dbReference>
<evidence type="ECO:0000256" key="4">
    <source>
        <dbReference type="ARBA" id="ARBA00022496"/>
    </source>
</evidence>
<proteinExistence type="inferred from homology"/>
<evidence type="ECO:0000256" key="7">
    <source>
        <dbReference type="ARBA" id="ARBA00023065"/>
    </source>
</evidence>
<dbReference type="SUPFAM" id="SSF56935">
    <property type="entry name" value="Porins"/>
    <property type="match status" value="1"/>
</dbReference>
<keyword evidence="3 11" id="KW-1134">Transmembrane beta strand</keyword>
<dbReference type="PROSITE" id="PS52016">
    <property type="entry name" value="TONB_DEPENDENT_REC_3"/>
    <property type="match status" value="1"/>
</dbReference>
<evidence type="ECO:0000256" key="6">
    <source>
        <dbReference type="ARBA" id="ARBA00023004"/>
    </source>
</evidence>
<accession>B0T3R5</accession>
<protein>
    <submittedName>
        <fullName evidence="16">TonB-dependent receptor plug</fullName>
    </submittedName>
</protein>
<dbReference type="AlphaFoldDB" id="B0T3R5"/>
<dbReference type="eggNOG" id="COG4774">
    <property type="taxonomic scope" value="Bacteria"/>
</dbReference>
<keyword evidence="13" id="KW-0732">Signal</keyword>
<evidence type="ECO:0000313" key="16">
    <source>
        <dbReference type="EMBL" id="ABZ72379.1"/>
    </source>
</evidence>
<evidence type="ECO:0000259" key="15">
    <source>
        <dbReference type="Pfam" id="PF07715"/>
    </source>
</evidence>
<evidence type="ECO:0000256" key="2">
    <source>
        <dbReference type="ARBA" id="ARBA00022448"/>
    </source>
</evidence>
<feature type="domain" description="TonB-dependent receptor plug" evidence="15">
    <location>
        <begin position="71"/>
        <end position="173"/>
    </location>
</feature>
<keyword evidence="9 11" id="KW-0472">Membrane</keyword>
<dbReference type="Pfam" id="PF00593">
    <property type="entry name" value="TonB_dep_Rec_b-barrel"/>
    <property type="match status" value="1"/>
</dbReference>
<feature type="chain" id="PRO_5002753012" evidence="13">
    <location>
        <begin position="33"/>
        <end position="798"/>
    </location>
</feature>
<dbReference type="PANTHER" id="PTHR32552:SF81">
    <property type="entry name" value="TONB-DEPENDENT OUTER MEMBRANE RECEPTOR"/>
    <property type="match status" value="1"/>
</dbReference>
<evidence type="ECO:0000256" key="12">
    <source>
        <dbReference type="RuleBase" id="RU003357"/>
    </source>
</evidence>
<reference evidence="16" key="1">
    <citation type="submission" date="2008-01" db="EMBL/GenBank/DDBJ databases">
        <title>Complete sequence of chromosome of Caulobacter sp. K31.</title>
        <authorList>
            <consortium name="US DOE Joint Genome Institute"/>
            <person name="Copeland A."/>
            <person name="Lucas S."/>
            <person name="Lapidus A."/>
            <person name="Barry K."/>
            <person name="Glavina del Rio T."/>
            <person name="Dalin E."/>
            <person name="Tice H."/>
            <person name="Pitluck S."/>
            <person name="Bruce D."/>
            <person name="Goodwin L."/>
            <person name="Thompson L.S."/>
            <person name="Brettin T."/>
            <person name="Detter J.C."/>
            <person name="Han C."/>
            <person name="Schmutz J."/>
            <person name="Larimer F."/>
            <person name="Land M."/>
            <person name="Hauser L."/>
            <person name="Kyrpides N."/>
            <person name="Kim E."/>
            <person name="Stephens C."/>
            <person name="Richardson P."/>
        </authorList>
    </citation>
    <scope>NUCLEOTIDE SEQUENCE [LARGE SCALE GENOMIC DNA]</scope>
    <source>
        <strain evidence="16">K31</strain>
    </source>
</reference>
<dbReference type="HOGENOM" id="CLU_008287_15_0_5"/>
<keyword evidence="7" id="KW-0406">Ion transport</keyword>
<evidence type="ECO:0000256" key="11">
    <source>
        <dbReference type="PROSITE-ProRule" id="PRU01360"/>
    </source>
</evidence>
<comment type="similarity">
    <text evidence="11 12">Belongs to the TonB-dependent receptor family.</text>
</comment>
<dbReference type="GO" id="GO:0009279">
    <property type="term" value="C:cell outer membrane"/>
    <property type="evidence" value="ECO:0007669"/>
    <property type="project" value="UniProtKB-SubCell"/>
</dbReference>
<comment type="subcellular location">
    <subcellularLocation>
        <location evidence="1 11">Cell outer membrane</location>
        <topology evidence="1 11">Multi-pass membrane protein</topology>
    </subcellularLocation>
</comment>
<keyword evidence="10 11" id="KW-0998">Cell outer membrane</keyword>
<dbReference type="InterPro" id="IPR012910">
    <property type="entry name" value="Plug_dom"/>
</dbReference>
<dbReference type="InterPro" id="IPR000531">
    <property type="entry name" value="Beta-barrel_TonB"/>
</dbReference>
<keyword evidence="16" id="KW-0675">Receptor</keyword>
<keyword evidence="8 12" id="KW-0798">TonB box</keyword>
<evidence type="ECO:0000256" key="8">
    <source>
        <dbReference type="ARBA" id="ARBA00023077"/>
    </source>
</evidence>
<feature type="signal peptide" evidence="13">
    <location>
        <begin position="1"/>
        <end position="32"/>
    </location>
</feature>
<evidence type="ECO:0000259" key="14">
    <source>
        <dbReference type="Pfam" id="PF00593"/>
    </source>
</evidence>
<feature type="domain" description="TonB-dependent receptor-like beta-barrel" evidence="14">
    <location>
        <begin position="319"/>
        <end position="725"/>
    </location>
</feature>
<evidence type="ECO:0000256" key="3">
    <source>
        <dbReference type="ARBA" id="ARBA00022452"/>
    </source>
</evidence>
<name>B0T3R5_CAUSK</name>
<keyword evidence="6" id="KW-0408">Iron</keyword>
<dbReference type="PANTHER" id="PTHR32552">
    <property type="entry name" value="FERRICHROME IRON RECEPTOR-RELATED"/>
    <property type="match status" value="1"/>
</dbReference>
<dbReference type="InterPro" id="IPR036942">
    <property type="entry name" value="Beta-barrel_TonB_sf"/>
</dbReference>